<gene>
    <name evidence="2" type="ORF">S01H1_52670</name>
</gene>
<sequence length="259" mass="30075">VYKLIIHICSKKYNEQPELFSSNVGIKEAFDQDYLEKYSVIRKYHWNNFVTAIKKQNRFHTDYINKEVLSLFLKSVEKAYEKGTIFYRARVCSNETGIDTSQMGAPPATKATAGRANSEGISCLYLADSQKTTIHEIRAGIYDYITIGKFVLLQDIIVINLADIDKISPFSEMDYTQYAVNMEHLKMIRNELAKPLRRYDSALDYLPTQYISDYIKSQMYDGIEYISIMCKEGFNLAIFNEELFRCTDTSVFDIKDLEY</sequence>
<dbReference type="Pfam" id="PF08808">
    <property type="entry name" value="RES"/>
    <property type="match status" value="1"/>
</dbReference>
<dbReference type="EMBL" id="BARS01034056">
    <property type="protein sequence ID" value="GAG17929.1"/>
    <property type="molecule type" value="Genomic_DNA"/>
</dbReference>
<proteinExistence type="predicted"/>
<dbReference type="AlphaFoldDB" id="X0VI23"/>
<comment type="caution">
    <text evidence="2">The sequence shown here is derived from an EMBL/GenBank/DDBJ whole genome shotgun (WGS) entry which is preliminary data.</text>
</comment>
<dbReference type="SMART" id="SM00953">
    <property type="entry name" value="RES"/>
    <property type="match status" value="1"/>
</dbReference>
<evidence type="ECO:0000313" key="2">
    <source>
        <dbReference type="EMBL" id="GAG17929.1"/>
    </source>
</evidence>
<dbReference type="InterPro" id="IPR014914">
    <property type="entry name" value="RES_dom"/>
</dbReference>
<feature type="domain" description="RES" evidence="1">
    <location>
        <begin position="99"/>
        <end position="250"/>
    </location>
</feature>
<reference evidence="2" key="1">
    <citation type="journal article" date="2014" name="Front. Microbiol.">
        <title>High frequency of phylogenetically diverse reductive dehalogenase-homologous genes in deep subseafloor sedimentary metagenomes.</title>
        <authorList>
            <person name="Kawai M."/>
            <person name="Futagami T."/>
            <person name="Toyoda A."/>
            <person name="Takaki Y."/>
            <person name="Nishi S."/>
            <person name="Hori S."/>
            <person name="Arai W."/>
            <person name="Tsubouchi T."/>
            <person name="Morono Y."/>
            <person name="Uchiyama I."/>
            <person name="Ito T."/>
            <person name="Fujiyama A."/>
            <person name="Inagaki F."/>
            <person name="Takami H."/>
        </authorList>
    </citation>
    <scope>NUCLEOTIDE SEQUENCE</scope>
    <source>
        <strain evidence="2">Expedition CK06-06</strain>
    </source>
</reference>
<organism evidence="2">
    <name type="scientific">marine sediment metagenome</name>
    <dbReference type="NCBI Taxonomy" id="412755"/>
    <lineage>
        <taxon>unclassified sequences</taxon>
        <taxon>metagenomes</taxon>
        <taxon>ecological metagenomes</taxon>
    </lineage>
</organism>
<name>X0VI23_9ZZZZ</name>
<feature type="non-terminal residue" evidence="2">
    <location>
        <position position="1"/>
    </location>
</feature>
<feature type="non-terminal residue" evidence="2">
    <location>
        <position position="259"/>
    </location>
</feature>
<accession>X0VI23</accession>
<protein>
    <recommendedName>
        <fullName evidence="1">RES domain-containing protein</fullName>
    </recommendedName>
</protein>
<evidence type="ECO:0000259" key="1">
    <source>
        <dbReference type="SMART" id="SM00953"/>
    </source>
</evidence>